<comment type="caution">
    <text evidence="2">The sequence shown here is derived from an EMBL/GenBank/DDBJ whole genome shotgun (WGS) entry which is preliminary data.</text>
</comment>
<organism evidence="2 3">
    <name type="scientific">Tanacetum coccineum</name>
    <dbReference type="NCBI Taxonomy" id="301880"/>
    <lineage>
        <taxon>Eukaryota</taxon>
        <taxon>Viridiplantae</taxon>
        <taxon>Streptophyta</taxon>
        <taxon>Embryophyta</taxon>
        <taxon>Tracheophyta</taxon>
        <taxon>Spermatophyta</taxon>
        <taxon>Magnoliopsida</taxon>
        <taxon>eudicotyledons</taxon>
        <taxon>Gunneridae</taxon>
        <taxon>Pentapetalae</taxon>
        <taxon>asterids</taxon>
        <taxon>campanulids</taxon>
        <taxon>Asterales</taxon>
        <taxon>Asteraceae</taxon>
        <taxon>Asteroideae</taxon>
        <taxon>Anthemideae</taxon>
        <taxon>Anthemidinae</taxon>
        <taxon>Tanacetum</taxon>
    </lineage>
</organism>
<proteinExistence type="predicted"/>
<dbReference type="Proteomes" id="UP001151760">
    <property type="component" value="Unassembled WGS sequence"/>
</dbReference>
<reference evidence="2" key="1">
    <citation type="journal article" date="2022" name="Int. J. Mol. Sci.">
        <title>Draft Genome of Tanacetum Coccineum: Genomic Comparison of Closely Related Tanacetum-Family Plants.</title>
        <authorList>
            <person name="Yamashiro T."/>
            <person name="Shiraishi A."/>
            <person name="Nakayama K."/>
            <person name="Satake H."/>
        </authorList>
    </citation>
    <scope>NUCLEOTIDE SEQUENCE</scope>
</reference>
<sequence>MVAAGGNFMWKTPQEAYDLIENMTQHHFQWDAALYYNTTNDMSAHYFETTFALRERVEVLGKQTGYTIQSVQHNPGPGHPNTFYYLDSDESDDDEPDEMIKDQKSIHYLSASPTPSSNPMVASISPSLTPTGDSDSILEETDTLLPHHDSTSPEVDDDIFNPEGDILFLKGLLNDEISSGLPPLELNNDPEGDVLFLEKLLKDEPLEANKSEINPLIREPPNTFLMGDEEIKINSHEDIDDLVPIPRVSEKPLDSLDLILETFKTTITDPLFDFDSEFTLNSENPFLDIQNKESDESEMETIMNEV</sequence>
<dbReference type="EMBL" id="BQNB010019892">
    <property type="protein sequence ID" value="GJT90112.1"/>
    <property type="molecule type" value="Genomic_DNA"/>
</dbReference>
<name>A0ABQ5HS09_9ASTR</name>
<keyword evidence="3" id="KW-1185">Reference proteome</keyword>
<feature type="region of interest" description="Disordered" evidence="1">
    <location>
        <begin position="111"/>
        <end position="134"/>
    </location>
</feature>
<evidence type="ECO:0000256" key="1">
    <source>
        <dbReference type="SAM" id="MobiDB-lite"/>
    </source>
</evidence>
<accession>A0ABQ5HS09</accession>
<evidence type="ECO:0000313" key="3">
    <source>
        <dbReference type="Proteomes" id="UP001151760"/>
    </source>
</evidence>
<gene>
    <name evidence="2" type="ORF">Tco_1078957</name>
</gene>
<evidence type="ECO:0000313" key="2">
    <source>
        <dbReference type="EMBL" id="GJT90112.1"/>
    </source>
</evidence>
<reference evidence="2" key="2">
    <citation type="submission" date="2022-01" db="EMBL/GenBank/DDBJ databases">
        <authorList>
            <person name="Yamashiro T."/>
            <person name="Shiraishi A."/>
            <person name="Satake H."/>
            <person name="Nakayama K."/>
        </authorList>
    </citation>
    <scope>NUCLEOTIDE SEQUENCE</scope>
</reference>
<protein>
    <submittedName>
        <fullName evidence="2">Uncharacterized protein</fullName>
    </submittedName>
</protein>